<dbReference type="EMBL" id="CP024201">
    <property type="protein sequence ID" value="ATQ42028.1"/>
    <property type="molecule type" value="Genomic_DNA"/>
</dbReference>
<feature type="chain" id="PRO_5013716239" evidence="1">
    <location>
        <begin position="31"/>
        <end position="484"/>
    </location>
</feature>
<evidence type="ECO:0000313" key="3">
    <source>
        <dbReference type="EMBL" id="ATQ42028.1"/>
    </source>
</evidence>
<dbReference type="SUPFAM" id="SSF56601">
    <property type="entry name" value="beta-lactamase/transpeptidase-like"/>
    <property type="match status" value="1"/>
</dbReference>
<feature type="domain" description="Beta-lactamase-related" evidence="2">
    <location>
        <begin position="64"/>
        <end position="379"/>
    </location>
</feature>
<protein>
    <submittedName>
        <fullName evidence="3">Serine hydrolase</fullName>
    </submittedName>
</protein>
<sequence>MRRIPSIHRRGDMRLLLLGCVVGLSLSATAAVAADPDRQRRVETGLMGAAVFGDRPETWSLESRMAHWKVPGVSIAVVDDGKIVWAKGYGVLAAGEPAPVTARTRFQAASISKPVAAAGALSLVETGQLSLDGDVSKVLKTWTLPANPYTAERPLTLRDLLSHTGGTSQHGFPGYAQGAAVPTLTQLLDGKAPASNPAITFEARPGERWKYSGGGYEIAEQVMIDAAGKPFPDILAERVFKPAGMAASGYARPDMGAFALAHGRDGRTIPGGWHTYPEHAAAGLWTTPTDLARFGIALSRGWQGKAGGMLKPGTVKAMATEVKDGYGLGVGLQGEGEAFALIHGGANRGFKANWVIHPGSGDGVAVMTNGEAGDLLAREILRAVARTYDWPDYRPEVYQPHALPPDVLASRVGDWSVGEGDKRMVFPAKLVDGRLVFVTPRGEFGFVPIGPTTMVSVDLGIKAEFSKTEDGRDKARVFGETLTK</sequence>
<evidence type="ECO:0000256" key="1">
    <source>
        <dbReference type="SAM" id="SignalP"/>
    </source>
</evidence>
<dbReference type="Pfam" id="PF00144">
    <property type="entry name" value="Beta-lactamase"/>
    <property type="match status" value="1"/>
</dbReference>
<dbReference type="PANTHER" id="PTHR43283">
    <property type="entry name" value="BETA-LACTAMASE-RELATED"/>
    <property type="match status" value="1"/>
</dbReference>
<evidence type="ECO:0000313" key="4">
    <source>
        <dbReference type="Proteomes" id="UP000228945"/>
    </source>
</evidence>
<evidence type="ECO:0000259" key="2">
    <source>
        <dbReference type="Pfam" id="PF00144"/>
    </source>
</evidence>
<keyword evidence="3" id="KW-0378">Hydrolase</keyword>
<accession>A0A2D2AVJ7</accession>
<dbReference type="Proteomes" id="UP000228945">
    <property type="component" value="Chromosome"/>
</dbReference>
<dbReference type="InterPro" id="IPR001466">
    <property type="entry name" value="Beta-lactam-related"/>
</dbReference>
<name>A0A2D2AVJ7_9CAUL</name>
<dbReference type="Gene3D" id="3.40.710.10">
    <property type="entry name" value="DD-peptidase/beta-lactamase superfamily"/>
    <property type="match status" value="1"/>
</dbReference>
<dbReference type="InterPro" id="IPR012338">
    <property type="entry name" value="Beta-lactam/transpept-like"/>
</dbReference>
<dbReference type="InterPro" id="IPR050789">
    <property type="entry name" value="Diverse_Enzym_Activities"/>
</dbReference>
<feature type="signal peptide" evidence="1">
    <location>
        <begin position="1"/>
        <end position="30"/>
    </location>
</feature>
<organism evidence="3 4">
    <name type="scientific">Caulobacter mirabilis</name>
    <dbReference type="NCBI Taxonomy" id="69666"/>
    <lineage>
        <taxon>Bacteria</taxon>
        <taxon>Pseudomonadati</taxon>
        <taxon>Pseudomonadota</taxon>
        <taxon>Alphaproteobacteria</taxon>
        <taxon>Caulobacterales</taxon>
        <taxon>Caulobacteraceae</taxon>
        <taxon>Caulobacter</taxon>
    </lineage>
</organism>
<dbReference type="AlphaFoldDB" id="A0A2D2AVJ7"/>
<gene>
    <name evidence="3" type="ORF">CSW64_06165</name>
</gene>
<reference evidence="3 4" key="1">
    <citation type="submission" date="2017-10" db="EMBL/GenBank/DDBJ databases">
        <title>Genome sequence of Caulobacter mirabilis FWC38.</title>
        <authorList>
            <person name="Fiebig A."/>
            <person name="Crosson S."/>
        </authorList>
    </citation>
    <scope>NUCLEOTIDE SEQUENCE [LARGE SCALE GENOMIC DNA]</scope>
    <source>
        <strain evidence="3 4">FWC 38</strain>
    </source>
</reference>
<proteinExistence type="predicted"/>
<dbReference type="GO" id="GO:0016787">
    <property type="term" value="F:hydrolase activity"/>
    <property type="evidence" value="ECO:0007669"/>
    <property type="project" value="UniProtKB-KW"/>
</dbReference>
<keyword evidence="1" id="KW-0732">Signal</keyword>
<keyword evidence="4" id="KW-1185">Reference proteome</keyword>
<dbReference type="KEGG" id="cmb:CSW64_06165"/>